<feature type="region of interest" description="Disordered" evidence="1">
    <location>
        <begin position="1"/>
        <end position="26"/>
    </location>
</feature>
<proteinExistence type="predicted"/>
<dbReference type="AlphaFoldDB" id="A0AAQ3MG81"/>
<dbReference type="EMBL" id="CP144690">
    <property type="protein sequence ID" value="WVY90128.1"/>
    <property type="molecule type" value="Genomic_DNA"/>
</dbReference>
<accession>A0AAQ3MG81</accession>
<reference evidence="2 3" key="1">
    <citation type="journal article" date="2023" name="Life. Sci Alliance">
        <title>Evolutionary insights into 3D genome organization and epigenetic landscape of Vigna mungo.</title>
        <authorList>
            <person name="Junaid A."/>
            <person name="Singh B."/>
            <person name="Bhatia S."/>
        </authorList>
    </citation>
    <scope>NUCLEOTIDE SEQUENCE [LARGE SCALE GENOMIC DNA]</scope>
    <source>
        <strain evidence="2">Urdbean</strain>
    </source>
</reference>
<evidence type="ECO:0000313" key="2">
    <source>
        <dbReference type="EMBL" id="WVY90128.1"/>
    </source>
</evidence>
<evidence type="ECO:0000256" key="1">
    <source>
        <dbReference type="SAM" id="MobiDB-lite"/>
    </source>
</evidence>
<dbReference type="Proteomes" id="UP001374535">
    <property type="component" value="Chromosome 11"/>
</dbReference>
<gene>
    <name evidence="2" type="ORF">V8G54_035642</name>
</gene>
<protein>
    <submittedName>
        <fullName evidence="2">Uncharacterized protein</fullName>
    </submittedName>
</protein>
<name>A0AAQ3MG81_VIGMU</name>
<organism evidence="2 3">
    <name type="scientific">Vigna mungo</name>
    <name type="common">Black gram</name>
    <name type="synonym">Phaseolus mungo</name>
    <dbReference type="NCBI Taxonomy" id="3915"/>
    <lineage>
        <taxon>Eukaryota</taxon>
        <taxon>Viridiplantae</taxon>
        <taxon>Streptophyta</taxon>
        <taxon>Embryophyta</taxon>
        <taxon>Tracheophyta</taxon>
        <taxon>Spermatophyta</taxon>
        <taxon>Magnoliopsida</taxon>
        <taxon>eudicotyledons</taxon>
        <taxon>Gunneridae</taxon>
        <taxon>Pentapetalae</taxon>
        <taxon>rosids</taxon>
        <taxon>fabids</taxon>
        <taxon>Fabales</taxon>
        <taxon>Fabaceae</taxon>
        <taxon>Papilionoideae</taxon>
        <taxon>50 kb inversion clade</taxon>
        <taxon>NPAAA clade</taxon>
        <taxon>indigoferoid/millettioid clade</taxon>
        <taxon>Phaseoleae</taxon>
        <taxon>Vigna</taxon>
    </lineage>
</organism>
<keyword evidence="3" id="KW-1185">Reference proteome</keyword>
<sequence length="209" mass="23662">MKVEKEEEDELNEARTGTQIEETKVRGKEGGSDSYYTKWLGSCLYGIYQTNVAVLDVEELNNGVEHYGTCERLPDATTILNVKEVNFNMPMSQSPVWRYSRATRTSVANLSSDEELFLMDVHGHTLMDLVGIELMKESEHSDDLDGGPVGWELQWARRFTTEIEGSSLSIRLLVRAWLVQALVRWVAGKTMIQDGTVKVDPKVQEVYPT</sequence>
<evidence type="ECO:0000313" key="3">
    <source>
        <dbReference type="Proteomes" id="UP001374535"/>
    </source>
</evidence>
<feature type="compositionally biased region" description="Acidic residues" evidence="1">
    <location>
        <begin position="1"/>
        <end position="11"/>
    </location>
</feature>